<feature type="compositionally biased region" description="Basic and acidic residues" evidence="7">
    <location>
        <begin position="219"/>
        <end position="244"/>
    </location>
</feature>
<dbReference type="InterPro" id="IPR006135">
    <property type="entry name" value="T3SS_substrate_exporter"/>
</dbReference>
<dbReference type="NCBIfam" id="NF009364">
    <property type="entry name" value="PRK12721.1"/>
    <property type="match status" value="1"/>
</dbReference>
<comment type="caution">
    <text evidence="9">The sequence shown here is derived from an EMBL/GenBank/DDBJ whole genome shotgun (WGS) entry which is preliminary data.</text>
</comment>
<keyword evidence="4 8" id="KW-0812">Transmembrane</keyword>
<feature type="transmembrane region" description="Helical" evidence="8">
    <location>
        <begin position="136"/>
        <end position="157"/>
    </location>
</feature>
<evidence type="ECO:0000256" key="8">
    <source>
        <dbReference type="SAM" id="Phobius"/>
    </source>
</evidence>
<evidence type="ECO:0000313" key="10">
    <source>
        <dbReference type="Proteomes" id="UP000838748"/>
    </source>
</evidence>
<reference evidence="9" key="1">
    <citation type="submission" date="2021-11" db="EMBL/GenBank/DDBJ databases">
        <authorList>
            <person name="Rodrigo-Torres L."/>
            <person name="Arahal R. D."/>
            <person name="Lucena T."/>
        </authorList>
    </citation>
    <scope>NUCLEOTIDE SEQUENCE</scope>
    <source>
        <strain evidence="9">CECT 7928</strain>
    </source>
</reference>
<evidence type="ECO:0000256" key="4">
    <source>
        <dbReference type="ARBA" id="ARBA00022692"/>
    </source>
</evidence>
<comment type="subcellular location">
    <subcellularLocation>
        <location evidence="1">Cell membrane</location>
        <topology evidence="1">Multi-pass membrane protein</topology>
    </subcellularLocation>
</comment>
<evidence type="ECO:0000256" key="5">
    <source>
        <dbReference type="ARBA" id="ARBA00022989"/>
    </source>
</evidence>
<organism evidence="9 10">
    <name type="scientific">Vibrio marisflavi CECT 7928</name>
    <dbReference type="NCBI Taxonomy" id="634439"/>
    <lineage>
        <taxon>Bacteria</taxon>
        <taxon>Pseudomonadati</taxon>
        <taxon>Pseudomonadota</taxon>
        <taxon>Gammaproteobacteria</taxon>
        <taxon>Vibrionales</taxon>
        <taxon>Vibrionaceae</taxon>
        <taxon>Vibrio</taxon>
    </lineage>
</organism>
<accession>A0ABN8DX02</accession>
<evidence type="ECO:0000256" key="2">
    <source>
        <dbReference type="ARBA" id="ARBA00010690"/>
    </source>
</evidence>
<dbReference type="InterPro" id="IPR006307">
    <property type="entry name" value="BsaZ-like"/>
</dbReference>
<feature type="region of interest" description="Disordered" evidence="7">
    <location>
        <begin position="219"/>
        <end position="246"/>
    </location>
</feature>
<comment type="similarity">
    <text evidence="2">Belongs to the type III secretion exporter family.</text>
</comment>
<dbReference type="RefSeq" id="WP_237359518.1">
    <property type="nucleotide sequence ID" value="NZ_CAKLDM010000001.1"/>
</dbReference>
<dbReference type="Pfam" id="PF01312">
    <property type="entry name" value="Bac_export_2"/>
    <property type="match status" value="1"/>
</dbReference>
<dbReference type="EMBL" id="CAKLDM010000001">
    <property type="protein sequence ID" value="CAH0536007.1"/>
    <property type="molecule type" value="Genomic_DNA"/>
</dbReference>
<dbReference type="PANTHER" id="PTHR30531:SF6">
    <property type="entry name" value="SECRETION SYSTEM APPARATUS PROTEIN SSAU"/>
    <property type="match status" value="1"/>
</dbReference>
<dbReference type="InterPro" id="IPR029025">
    <property type="entry name" value="T3SS_substrate_exporter_C"/>
</dbReference>
<proteinExistence type="inferred from homology"/>
<gene>
    <name evidence="9" type="primary">yscU</name>
    <name evidence="9" type="ORF">VMF7928_00103</name>
</gene>
<name>A0ABN8DX02_9VIBR</name>
<evidence type="ECO:0000256" key="1">
    <source>
        <dbReference type="ARBA" id="ARBA00004651"/>
    </source>
</evidence>
<sequence>MAEKTEKPTQKKIKDARKKGQVAKSNEVTTGVQLAAILLFFYFQGTSLMVGMQDIITVTLDSLNLPIERAFGNIVGAFMEFTLHFGVGLALMLIFITLLTIIAQIGPLFAPESIQPKGEKINPLSNFKNIFSMKSLFELFKSCLKVALLSIIFAYILNKYSSSLQFLPLCGLECGLSVTATLCFWLWGCLIAFYVVFGALDFAFQKHTTMKQLMMSKEDIKQEHKDSEGNPEIKQKRKETHKEIQSGSLADNVKKSSVLVRNPTHLAVCLFYQEGETPLPKVLEKGRGEMALHMVKLAEKYNVPVVENVPLARALMANVESEQYIPESLFEPVAEILRAINNIDYDSDD</sequence>
<evidence type="ECO:0000256" key="3">
    <source>
        <dbReference type="ARBA" id="ARBA00022475"/>
    </source>
</evidence>
<evidence type="ECO:0000256" key="6">
    <source>
        <dbReference type="ARBA" id="ARBA00023136"/>
    </source>
</evidence>
<feature type="transmembrane region" description="Helical" evidence="8">
    <location>
        <begin position="85"/>
        <end position="110"/>
    </location>
</feature>
<dbReference type="PRINTS" id="PR00950">
    <property type="entry name" value="TYPE3IMSPROT"/>
</dbReference>
<dbReference type="SUPFAM" id="SSF160544">
    <property type="entry name" value="EscU C-terminal domain-like"/>
    <property type="match status" value="1"/>
</dbReference>
<keyword evidence="5 8" id="KW-1133">Transmembrane helix</keyword>
<feature type="transmembrane region" description="Helical" evidence="8">
    <location>
        <begin position="184"/>
        <end position="204"/>
    </location>
</feature>
<keyword evidence="3" id="KW-1003">Cell membrane</keyword>
<dbReference type="PANTHER" id="PTHR30531">
    <property type="entry name" value="FLAGELLAR BIOSYNTHETIC PROTEIN FLHB"/>
    <property type="match status" value="1"/>
</dbReference>
<protein>
    <submittedName>
        <fullName evidence="9">Yop proteins translocation protein U</fullName>
    </submittedName>
</protein>
<keyword evidence="10" id="KW-1185">Reference proteome</keyword>
<evidence type="ECO:0000313" key="9">
    <source>
        <dbReference type="EMBL" id="CAH0536007.1"/>
    </source>
</evidence>
<keyword evidence="6 8" id="KW-0472">Membrane</keyword>
<dbReference type="Gene3D" id="3.40.1690.10">
    <property type="entry name" value="secretion proteins EscU"/>
    <property type="match status" value="1"/>
</dbReference>
<evidence type="ECO:0000256" key="7">
    <source>
        <dbReference type="SAM" id="MobiDB-lite"/>
    </source>
</evidence>
<dbReference type="NCBIfam" id="TIGR01404">
    <property type="entry name" value="FlhB_rel_III"/>
    <property type="match status" value="1"/>
</dbReference>
<dbReference type="Proteomes" id="UP000838748">
    <property type="component" value="Unassembled WGS sequence"/>
</dbReference>